<organism evidence="1 2">
    <name type="scientific">Nonomuraea endophytica</name>
    <dbReference type="NCBI Taxonomy" id="714136"/>
    <lineage>
        <taxon>Bacteria</taxon>
        <taxon>Bacillati</taxon>
        <taxon>Actinomycetota</taxon>
        <taxon>Actinomycetes</taxon>
        <taxon>Streptosporangiales</taxon>
        <taxon>Streptosporangiaceae</taxon>
        <taxon>Nonomuraea</taxon>
    </lineage>
</organism>
<dbReference type="EMBL" id="JACHIN010000025">
    <property type="protein sequence ID" value="MBB5084695.1"/>
    <property type="molecule type" value="Genomic_DNA"/>
</dbReference>
<comment type="caution">
    <text evidence="1">The sequence shown here is derived from an EMBL/GenBank/DDBJ whole genome shotgun (WGS) entry which is preliminary data.</text>
</comment>
<proteinExistence type="predicted"/>
<evidence type="ECO:0000313" key="2">
    <source>
        <dbReference type="Proteomes" id="UP000568380"/>
    </source>
</evidence>
<accession>A0A7W8AGF7</accession>
<evidence type="ECO:0000313" key="1">
    <source>
        <dbReference type="EMBL" id="MBB5084695.1"/>
    </source>
</evidence>
<dbReference type="Proteomes" id="UP000568380">
    <property type="component" value="Unassembled WGS sequence"/>
</dbReference>
<gene>
    <name evidence="1" type="ORF">HNR40_010206</name>
</gene>
<name>A0A7W8AGF7_9ACTN</name>
<dbReference type="AlphaFoldDB" id="A0A7W8AGF7"/>
<reference evidence="1 2" key="1">
    <citation type="submission" date="2020-08" db="EMBL/GenBank/DDBJ databases">
        <title>Genomic Encyclopedia of Type Strains, Phase IV (KMG-IV): sequencing the most valuable type-strain genomes for metagenomic binning, comparative biology and taxonomic classification.</title>
        <authorList>
            <person name="Goeker M."/>
        </authorList>
    </citation>
    <scope>NUCLEOTIDE SEQUENCE [LARGE SCALE GENOMIC DNA]</scope>
    <source>
        <strain evidence="1 2">DSM 45385</strain>
    </source>
</reference>
<protein>
    <submittedName>
        <fullName evidence="1">Uncharacterized protein</fullName>
    </submittedName>
</protein>
<sequence length="37" mass="4375">MRVYERPEITFAGDFHTLTNGGCGGPHWEWIYPNYCR</sequence>
<keyword evidence="2" id="KW-1185">Reference proteome</keyword>